<organism evidence="2">
    <name type="scientific">uncultured Caudovirales phage</name>
    <dbReference type="NCBI Taxonomy" id="2100421"/>
    <lineage>
        <taxon>Viruses</taxon>
        <taxon>Duplodnaviria</taxon>
        <taxon>Heunggongvirae</taxon>
        <taxon>Uroviricota</taxon>
        <taxon>Caudoviricetes</taxon>
        <taxon>Peduoviridae</taxon>
        <taxon>Maltschvirus</taxon>
        <taxon>Maltschvirus maltsch</taxon>
    </lineage>
</organism>
<dbReference type="EMBL" id="LR796766">
    <property type="protein sequence ID" value="CAB4164864.1"/>
    <property type="molecule type" value="Genomic_DNA"/>
</dbReference>
<sequence length="94" mass="9697">MAKETKLDDEKAMGAISGIKNILLRIIAVFAANGLGVIGAGAIIGIDTVSAIILAGTLGVATVVEKLARGFIDDGRLSIEEINNAFNSVDKKSK</sequence>
<keyword evidence="1" id="KW-1133">Transmembrane helix</keyword>
<feature type="transmembrane region" description="Helical" evidence="1">
    <location>
        <begin position="22"/>
        <end position="44"/>
    </location>
</feature>
<evidence type="ECO:0008006" key="3">
    <source>
        <dbReference type="Google" id="ProtNLM"/>
    </source>
</evidence>
<feature type="transmembrane region" description="Helical" evidence="1">
    <location>
        <begin position="50"/>
        <end position="68"/>
    </location>
</feature>
<evidence type="ECO:0000256" key="1">
    <source>
        <dbReference type="SAM" id="Phobius"/>
    </source>
</evidence>
<keyword evidence="1" id="KW-0472">Membrane</keyword>
<reference evidence="2" key="1">
    <citation type="submission" date="2020-04" db="EMBL/GenBank/DDBJ databases">
        <authorList>
            <person name="Chiriac C."/>
            <person name="Salcher M."/>
            <person name="Ghai R."/>
            <person name="Kavagutti S V."/>
        </authorList>
    </citation>
    <scope>NUCLEOTIDE SEQUENCE</scope>
</reference>
<evidence type="ECO:0000313" key="2">
    <source>
        <dbReference type="EMBL" id="CAB4164864.1"/>
    </source>
</evidence>
<proteinExistence type="predicted"/>
<keyword evidence="1" id="KW-0812">Transmembrane</keyword>
<protein>
    <recommendedName>
        <fullName evidence="3">Holin</fullName>
    </recommendedName>
</protein>
<name>A0A6J5PBA2_9CAUD</name>
<accession>A0A6J5PBA2</accession>
<gene>
    <name evidence="2" type="ORF">UFOVP828_159</name>
</gene>